<keyword evidence="1" id="KW-0812">Transmembrane</keyword>
<accession>A0A9W6SAE2</accession>
<sequence length="144" mass="15780">MRNGEPEQRPVITVPRDRRPEKVVRRKTGREMTARAVLTAGLVPLILAFAAACGGDHVDRAKLKAGLENSLFPVGPGLYKDGQVDCYAGLLIKTANRSDLNSFIAGKKRYAQIRPRSDSAKSEFHGNVNTCIPKGQGYVYPNGW</sequence>
<keyword evidence="1" id="KW-1133">Transmembrane helix</keyword>
<dbReference type="Proteomes" id="UP001165074">
    <property type="component" value="Unassembled WGS sequence"/>
</dbReference>
<comment type="caution">
    <text evidence="2">The sequence shown here is derived from an EMBL/GenBank/DDBJ whole genome shotgun (WGS) entry which is preliminary data.</text>
</comment>
<dbReference type="AlphaFoldDB" id="A0A9W6SAE2"/>
<organism evidence="2 3">
    <name type="scientific">Actinoallomurus iriomotensis</name>
    <dbReference type="NCBI Taxonomy" id="478107"/>
    <lineage>
        <taxon>Bacteria</taxon>
        <taxon>Bacillati</taxon>
        <taxon>Actinomycetota</taxon>
        <taxon>Actinomycetes</taxon>
        <taxon>Streptosporangiales</taxon>
        <taxon>Thermomonosporaceae</taxon>
        <taxon>Actinoallomurus</taxon>
    </lineage>
</organism>
<gene>
    <name evidence="2" type="ORF">Airi02_082180</name>
</gene>
<reference evidence="2" key="1">
    <citation type="submission" date="2023-03" db="EMBL/GenBank/DDBJ databases">
        <title>Actinoallomurus iriomotensis NBRC 103684.</title>
        <authorList>
            <person name="Ichikawa N."/>
            <person name="Sato H."/>
            <person name="Tonouchi N."/>
        </authorList>
    </citation>
    <scope>NUCLEOTIDE SEQUENCE</scope>
    <source>
        <strain evidence="2">NBRC 103684</strain>
    </source>
</reference>
<name>A0A9W6SAE2_9ACTN</name>
<evidence type="ECO:0000256" key="1">
    <source>
        <dbReference type="SAM" id="Phobius"/>
    </source>
</evidence>
<evidence type="ECO:0000313" key="2">
    <source>
        <dbReference type="EMBL" id="GLY90289.1"/>
    </source>
</evidence>
<feature type="transmembrane region" description="Helical" evidence="1">
    <location>
        <begin position="32"/>
        <end position="52"/>
    </location>
</feature>
<protein>
    <submittedName>
        <fullName evidence="2">Uncharacterized protein</fullName>
    </submittedName>
</protein>
<dbReference type="EMBL" id="BSTK01000016">
    <property type="protein sequence ID" value="GLY90289.1"/>
    <property type="molecule type" value="Genomic_DNA"/>
</dbReference>
<proteinExistence type="predicted"/>
<keyword evidence="1" id="KW-0472">Membrane</keyword>
<keyword evidence="3" id="KW-1185">Reference proteome</keyword>
<evidence type="ECO:0000313" key="3">
    <source>
        <dbReference type="Proteomes" id="UP001165074"/>
    </source>
</evidence>